<dbReference type="PROSITE" id="PS01039">
    <property type="entry name" value="SBP_BACTERIAL_3"/>
    <property type="match status" value="1"/>
</dbReference>
<name>A0A3E5HNT5_BIFPS</name>
<dbReference type="Proteomes" id="UP000261031">
    <property type="component" value="Unassembled WGS sequence"/>
</dbReference>
<dbReference type="GO" id="GO:0030313">
    <property type="term" value="C:cell envelope"/>
    <property type="evidence" value="ECO:0007669"/>
    <property type="project" value="UniProtKB-SubCell"/>
</dbReference>
<evidence type="ECO:0000256" key="1">
    <source>
        <dbReference type="ARBA" id="ARBA00004196"/>
    </source>
</evidence>
<evidence type="ECO:0000259" key="6">
    <source>
        <dbReference type="SMART" id="SM00062"/>
    </source>
</evidence>
<feature type="chain" id="PRO_5039518296" evidence="5">
    <location>
        <begin position="26"/>
        <end position="275"/>
    </location>
</feature>
<protein>
    <submittedName>
        <fullName evidence="7">Amino acid ABC transporter substrate-binding protein</fullName>
    </submittedName>
</protein>
<comment type="subcellular location">
    <subcellularLocation>
        <location evidence="1">Cell envelope</location>
    </subcellularLocation>
</comment>
<evidence type="ECO:0000256" key="2">
    <source>
        <dbReference type="ARBA" id="ARBA00010333"/>
    </source>
</evidence>
<dbReference type="PANTHER" id="PTHR35936">
    <property type="entry name" value="MEMBRANE-BOUND LYTIC MUREIN TRANSGLYCOSYLASE F"/>
    <property type="match status" value="1"/>
</dbReference>
<keyword evidence="3 5" id="KW-0732">Signal</keyword>
<dbReference type="PANTHER" id="PTHR35936:SF34">
    <property type="entry name" value="ABC TRANSPORTER EXTRACELLULAR-BINDING PROTEIN YCKB-RELATED"/>
    <property type="match status" value="1"/>
</dbReference>
<feature type="domain" description="Solute-binding protein family 3/N-terminal" evidence="6">
    <location>
        <begin position="51"/>
        <end position="270"/>
    </location>
</feature>
<dbReference type="SUPFAM" id="SSF53850">
    <property type="entry name" value="Periplasmic binding protein-like II"/>
    <property type="match status" value="1"/>
</dbReference>
<evidence type="ECO:0000256" key="5">
    <source>
        <dbReference type="SAM" id="SignalP"/>
    </source>
</evidence>
<evidence type="ECO:0000313" key="8">
    <source>
        <dbReference type="Proteomes" id="UP000261031"/>
    </source>
</evidence>
<evidence type="ECO:0000313" key="7">
    <source>
        <dbReference type="EMBL" id="RGP03497.1"/>
    </source>
</evidence>
<dbReference type="Gene3D" id="3.40.190.10">
    <property type="entry name" value="Periplasmic binding protein-like II"/>
    <property type="match status" value="2"/>
</dbReference>
<dbReference type="SMART" id="SM00062">
    <property type="entry name" value="PBPb"/>
    <property type="match status" value="1"/>
</dbReference>
<evidence type="ECO:0000256" key="4">
    <source>
        <dbReference type="RuleBase" id="RU003744"/>
    </source>
</evidence>
<dbReference type="AlphaFoldDB" id="A0A3E5HNT5"/>
<dbReference type="Pfam" id="PF00497">
    <property type="entry name" value="SBP_bac_3"/>
    <property type="match status" value="1"/>
</dbReference>
<dbReference type="InterPro" id="IPR018313">
    <property type="entry name" value="SBP_3_CS"/>
</dbReference>
<dbReference type="InterPro" id="IPR001638">
    <property type="entry name" value="Solute-binding_3/MltF_N"/>
</dbReference>
<sequence length="275" mass="29481">MSDTKSVWKKYAAAALAVVSVVGFASCGSSNGAGSDDSATSELEQVKKNGEIVFGTEGTYAPFSYHDTDDNLTGYDVEVATAVAEELGVKAKFVEANWDSLLAGVDAKKFDTVADQVTPNDERKQKYDFTDLYTYSQGVAVTKKGNDDIKSFSDIKGKNAAETKTSNWNQTAQENGANIVSVNDFAQAVDAITSGRADVTLNDKLAVLDYLKQKPDADVQIAAKSEISPVAAFPIRKGEDDLVKALNDALAKLQEDGTLKKLSVKYFGEDVSVKQ</sequence>
<gene>
    <name evidence="7" type="ORF">DXA79_03135</name>
</gene>
<dbReference type="CDD" id="cd13711">
    <property type="entry name" value="PBP2_Ngo0372_TcyA"/>
    <property type="match status" value="1"/>
</dbReference>
<dbReference type="EMBL" id="QSWD01000002">
    <property type="protein sequence ID" value="RGP03497.1"/>
    <property type="molecule type" value="Genomic_DNA"/>
</dbReference>
<reference evidence="7 8" key="1">
    <citation type="submission" date="2018-08" db="EMBL/GenBank/DDBJ databases">
        <title>A genome reference for cultivated species of the human gut microbiota.</title>
        <authorList>
            <person name="Zou Y."/>
            <person name="Xue W."/>
            <person name="Luo G."/>
        </authorList>
    </citation>
    <scope>NUCLEOTIDE SEQUENCE [LARGE SCALE GENOMIC DNA]</scope>
    <source>
        <strain evidence="7 8">OF05-12</strain>
    </source>
</reference>
<comment type="similarity">
    <text evidence="2 4">Belongs to the bacterial solute-binding protein 3 family.</text>
</comment>
<dbReference type="RefSeq" id="WP_117611868.1">
    <property type="nucleotide sequence ID" value="NZ_JAQEVG010000002.1"/>
</dbReference>
<accession>A0A3E5HNT5</accession>
<proteinExistence type="inferred from homology"/>
<dbReference type="PROSITE" id="PS51257">
    <property type="entry name" value="PROKAR_LIPOPROTEIN"/>
    <property type="match status" value="1"/>
</dbReference>
<feature type="signal peptide" evidence="5">
    <location>
        <begin position="1"/>
        <end position="25"/>
    </location>
</feature>
<comment type="caution">
    <text evidence="7">The sequence shown here is derived from an EMBL/GenBank/DDBJ whole genome shotgun (WGS) entry which is preliminary data.</text>
</comment>
<organism evidence="7 8">
    <name type="scientific">Bifidobacterium pseudocatenulatum</name>
    <dbReference type="NCBI Taxonomy" id="28026"/>
    <lineage>
        <taxon>Bacteria</taxon>
        <taxon>Bacillati</taxon>
        <taxon>Actinomycetota</taxon>
        <taxon>Actinomycetes</taxon>
        <taxon>Bifidobacteriales</taxon>
        <taxon>Bifidobacteriaceae</taxon>
        <taxon>Bifidobacterium</taxon>
    </lineage>
</organism>
<evidence type="ECO:0000256" key="3">
    <source>
        <dbReference type="ARBA" id="ARBA00022729"/>
    </source>
</evidence>